<accession>A0AAN9XXZ4</accession>
<protein>
    <recommendedName>
        <fullName evidence="1">Lens epithelium-derived growth factor integrase-binding domain-containing protein</fullName>
    </recommendedName>
</protein>
<dbReference type="EMBL" id="JBBCAQ010000043">
    <property type="protein sequence ID" value="KAK7570788.1"/>
    <property type="molecule type" value="Genomic_DNA"/>
</dbReference>
<evidence type="ECO:0000259" key="1">
    <source>
        <dbReference type="Pfam" id="PF11467"/>
    </source>
</evidence>
<dbReference type="Proteomes" id="UP001367676">
    <property type="component" value="Unassembled WGS sequence"/>
</dbReference>
<keyword evidence="3" id="KW-1185">Reference proteome</keyword>
<evidence type="ECO:0000313" key="3">
    <source>
        <dbReference type="Proteomes" id="UP001367676"/>
    </source>
</evidence>
<feature type="domain" description="Lens epithelium-derived growth factor integrase-binding" evidence="1">
    <location>
        <begin position="154"/>
        <end position="250"/>
    </location>
</feature>
<sequence>MESSSFTKNQLVFARIHGYPCWPGKIYDSSRISKVPHYIVFLYGFDVVMKFSASKLQYYGDYIQKNTARVCDLLLYAKALEDAQKDFYFSQIQSLQEEASITYETKACKFPNGKASIIENEKSHPPSLKTLVEKKRIVEHPESLNADLGDLYNEINLLRYDYHIKSYSSLKKVNLKKCFTYLCKLRKLHVTKFVLNRNPQILLTLEQLQKYAGDCSRWKLTSEDRKNLFHFAKKIRKLANLTLRFFKQIVSSK</sequence>
<dbReference type="InterPro" id="IPR021567">
    <property type="entry name" value="LEDGF_IBD"/>
</dbReference>
<dbReference type="SUPFAM" id="SSF63748">
    <property type="entry name" value="Tudor/PWWP/MBT"/>
    <property type="match status" value="1"/>
</dbReference>
<dbReference type="Gene3D" id="1.20.930.10">
    <property type="entry name" value="Conserved domain common to transcription factors TFIIS, elongin A, CRSP70"/>
    <property type="match status" value="1"/>
</dbReference>
<dbReference type="Gene3D" id="2.30.30.140">
    <property type="match status" value="1"/>
</dbReference>
<organism evidence="2 3">
    <name type="scientific">Parthenolecanium corni</name>
    <dbReference type="NCBI Taxonomy" id="536013"/>
    <lineage>
        <taxon>Eukaryota</taxon>
        <taxon>Metazoa</taxon>
        <taxon>Ecdysozoa</taxon>
        <taxon>Arthropoda</taxon>
        <taxon>Hexapoda</taxon>
        <taxon>Insecta</taxon>
        <taxon>Pterygota</taxon>
        <taxon>Neoptera</taxon>
        <taxon>Paraneoptera</taxon>
        <taxon>Hemiptera</taxon>
        <taxon>Sternorrhyncha</taxon>
        <taxon>Coccoidea</taxon>
        <taxon>Coccidae</taxon>
        <taxon>Parthenolecanium</taxon>
    </lineage>
</organism>
<evidence type="ECO:0000313" key="2">
    <source>
        <dbReference type="EMBL" id="KAK7570788.1"/>
    </source>
</evidence>
<dbReference type="AlphaFoldDB" id="A0AAN9XXZ4"/>
<dbReference type="InterPro" id="IPR035441">
    <property type="entry name" value="TFIIS/LEDGF_dom_sf"/>
</dbReference>
<reference evidence="2 3" key="1">
    <citation type="submission" date="2024-03" db="EMBL/GenBank/DDBJ databases">
        <title>Adaptation during the transition from Ophiocordyceps entomopathogen to insect associate is accompanied by gene loss and intensified selection.</title>
        <authorList>
            <person name="Ward C.M."/>
            <person name="Onetto C.A."/>
            <person name="Borneman A.R."/>
        </authorList>
    </citation>
    <scope>NUCLEOTIDE SEQUENCE [LARGE SCALE GENOMIC DNA]</scope>
    <source>
        <strain evidence="2">AWRI1</strain>
        <tissue evidence="2">Single Adult Female</tissue>
    </source>
</reference>
<dbReference type="InterPro" id="IPR036218">
    <property type="entry name" value="HIVI-bd_sf"/>
</dbReference>
<dbReference type="CDD" id="cd05162">
    <property type="entry name" value="PWWP"/>
    <property type="match status" value="1"/>
</dbReference>
<name>A0AAN9XXZ4_9HEMI</name>
<proteinExistence type="predicted"/>
<gene>
    <name evidence="2" type="ORF">V9T40_010155</name>
</gene>
<comment type="caution">
    <text evidence="2">The sequence shown here is derived from an EMBL/GenBank/DDBJ whole genome shotgun (WGS) entry which is preliminary data.</text>
</comment>
<dbReference type="Pfam" id="PF11467">
    <property type="entry name" value="LEDGF"/>
    <property type="match status" value="1"/>
</dbReference>
<dbReference type="SUPFAM" id="SSF140576">
    <property type="entry name" value="HIV integrase-binding domain"/>
    <property type="match status" value="1"/>
</dbReference>